<proteinExistence type="predicted"/>
<dbReference type="EMBL" id="JAGYWB010000003">
    <property type="protein sequence ID" value="KAI0527293.1"/>
    <property type="molecule type" value="Genomic_DNA"/>
</dbReference>
<evidence type="ECO:0000313" key="4">
    <source>
        <dbReference type="EMBL" id="KAI0527293.1"/>
    </source>
</evidence>
<evidence type="ECO:0000256" key="3">
    <source>
        <dbReference type="SAM" id="MobiDB-lite"/>
    </source>
</evidence>
<dbReference type="AlphaFoldDB" id="A0A8T3C8J1"/>
<feature type="compositionally biased region" description="Polar residues" evidence="3">
    <location>
        <begin position="724"/>
        <end position="733"/>
    </location>
</feature>
<dbReference type="PROSITE" id="PS51450">
    <property type="entry name" value="LRR"/>
    <property type="match status" value="4"/>
</dbReference>
<sequence>MVRFSCFSTPPVSRSKKVAQRSIGTLQTDYQSAIQDESIKFVKDSVKSNPLIDNYNSSYNSVERSTSTYSLQGCWRSDSLNVNIPEDNHEIPQTVLIHKSHSLRSIMEEGSDYSGDDITEDDDIDHGFSYGLLNGWKLKEVPELSDNANSTEVFHHENDRKDYQNQKENDLMKSFDVLTDPMHHETLFSIEVLKQPDRDWHADIAEKAVDDVADFGCSSEHIPTLSRSFSVANLRVNKTEYGKNDSRHRSIFRRSRSFSDLNNLNILETEHQSGEKYFDSGDTVEKNVISYHSNLPLHDDVTGKVPWYDDKEVGGLSLVRRKIIKFNDSDGKCLKLKLDMDNKAACNSKGNFSFADALRKSEASNANITREFQQESSHDNWDQLTPQEFSMRRVENWISQIDIHGDIIVEEQEASSTTVSKQEPQILAAVDPPKSETRSNLAMEVAYNYISSMTSLSSSAQMANLGLVAVPVLSSFISLRVLNLSGNALVQITPGCLPKGLHMLNLSKNNISTIEGLRDLSRLRVLDLNYNRIARIGHGLASCSSLKELYLAGNKISEVEGLHRLLKLSTLDLRFNKISTSKGLGQLAANYDSLQAINLEGNPAQKNVGDEQLKKFLLGLLPNLVYYNKQAIRMGSKEVSDSAAPAVASPQFDRGLRVEHKNSQRGSRGSDLTLLASNNGQQILATPPPSRKPSKERHVRLQLPPASSKPTKLRSDTGKKPLGINTNDAMKRS</sequence>
<dbReference type="InterPro" id="IPR003591">
    <property type="entry name" value="Leu-rich_rpt_typical-subtyp"/>
</dbReference>
<dbReference type="InterPro" id="IPR032675">
    <property type="entry name" value="LRR_dom_sf"/>
</dbReference>
<name>A0A8T3C8J1_DENNO</name>
<dbReference type="FunFam" id="3.80.10.10:FF:000320">
    <property type="entry name" value="Protein phosphatase 1 regulatory subunit pprA"/>
    <property type="match status" value="1"/>
</dbReference>
<dbReference type="SMART" id="SM00369">
    <property type="entry name" value="LRR_TYP"/>
    <property type="match status" value="3"/>
</dbReference>
<dbReference type="InterPro" id="IPR001611">
    <property type="entry name" value="Leu-rich_rpt"/>
</dbReference>
<feature type="region of interest" description="Disordered" evidence="3">
    <location>
        <begin position="638"/>
        <end position="733"/>
    </location>
</feature>
<feature type="compositionally biased region" description="Low complexity" evidence="3">
    <location>
        <begin position="641"/>
        <end position="650"/>
    </location>
</feature>
<dbReference type="InterPro" id="IPR025875">
    <property type="entry name" value="Leu-rich_rpt_4"/>
</dbReference>
<evidence type="ECO:0000256" key="1">
    <source>
        <dbReference type="ARBA" id="ARBA00022614"/>
    </source>
</evidence>
<dbReference type="SMART" id="SM00365">
    <property type="entry name" value="LRR_SD22"/>
    <property type="match status" value="4"/>
</dbReference>
<keyword evidence="2" id="KW-0677">Repeat</keyword>
<protein>
    <submittedName>
        <fullName evidence="4">Uncharacterized protein</fullName>
    </submittedName>
</protein>
<dbReference type="SUPFAM" id="SSF52075">
    <property type="entry name" value="Outer arm dynein light chain 1"/>
    <property type="match status" value="1"/>
</dbReference>
<dbReference type="GO" id="GO:0005737">
    <property type="term" value="C:cytoplasm"/>
    <property type="evidence" value="ECO:0007669"/>
    <property type="project" value="TreeGrafter"/>
</dbReference>
<dbReference type="PANTHER" id="PTHR15454">
    <property type="entry name" value="NISCHARIN RELATED"/>
    <property type="match status" value="1"/>
</dbReference>
<comment type="caution">
    <text evidence="4">The sequence shown here is derived from an EMBL/GenBank/DDBJ whole genome shotgun (WGS) entry which is preliminary data.</text>
</comment>
<dbReference type="PANTHER" id="PTHR15454:SF7">
    <property type="entry name" value="OS07G0106100 PROTEIN"/>
    <property type="match status" value="1"/>
</dbReference>
<dbReference type="Pfam" id="PF13855">
    <property type="entry name" value="LRR_8"/>
    <property type="match status" value="1"/>
</dbReference>
<evidence type="ECO:0000256" key="2">
    <source>
        <dbReference type="ARBA" id="ARBA00022737"/>
    </source>
</evidence>
<dbReference type="OrthoDB" id="1904536at2759"/>
<feature type="compositionally biased region" description="Polar residues" evidence="3">
    <location>
        <begin position="675"/>
        <end position="684"/>
    </location>
</feature>
<dbReference type="SMR" id="A0A8T3C8J1"/>
<gene>
    <name evidence="4" type="ORF">KFK09_002892</name>
</gene>
<reference evidence="4" key="1">
    <citation type="journal article" date="2022" name="Front. Genet.">
        <title>Chromosome-Scale Assembly of the Dendrobium nobile Genome Provides Insights Into the Molecular Mechanism of the Biosynthesis of the Medicinal Active Ingredient of Dendrobium.</title>
        <authorList>
            <person name="Xu Q."/>
            <person name="Niu S.-C."/>
            <person name="Li K.-L."/>
            <person name="Zheng P.-J."/>
            <person name="Zhang X.-J."/>
            <person name="Jia Y."/>
            <person name="Liu Y."/>
            <person name="Niu Y.-X."/>
            <person name="Yu L.-H."/>
            <person name="Chen D.-F."/>
            <person name="Zhang G.-Q."/>
        </authorList>
    </citation>
    <scope>NUCLEOTIDE SEQUENCE</scope>
    <source>
        <tissue evidence="4">Leaf</tissue>
    </source>
</reference>
<dbReference type="Gene3D" id="3.80.10.10">
    <property type="entry name" value="Ribonuclease Inhibitor"/>
    <property type="match status" value="2"/>
</dbReference>
<dbReference type="Pfam" id="PF12799">
    <property type="entry name" value="LRR_4"/>
    <property type="match status" value="1"/>
</dbReference>
<organism evidence="4 5">
    <name type="scientific">Dendrobium nobile</name>
    <name type="common">Orchid</name>
    <dbReference type="NCBI Taxonomy" id="94219"/>
    <lineage>
        <taxon>Eukaryota</taxon>
        <taxon>Viridiplantae</taxon>
        <taxon>Streptophyta</taxon>
        <taxon>Embryophyta</taxon>
        <taxon>Tracheophyta</taxon>
        <taxon>Spermatophyta</taxon>
        <taxon>Magnoliopsida</taxon>
        <taxon>Liliopsida</taxon>
        <taxon>Asparagales</taxon>
        <taxon>Orchidaceae</taxon>
        <taxon>Epidendroideae</taxon>
        <taxon>Malaxideae</taxon>
        <taxon>Dendrobiinae</taxon>
        <taxon>Dendrobium</taxon>
    </lineage>
</organism>
<dbReference type="Proteomes" id="UP000829196">
    <property type="component" value="Unassembled WGS sequence"/>
</dbReference>
<accession>A0A8T3C8J1</accession>
<keyword evidence="5" id="KW-1185">Reference proteome</keyword>
<keyword evidence="1" id="KW-0433">Leucine-rich repeat</keyword>
<evidence type="ECO:0000313" key="5">
    <source>
        <dbReference type="Proteomes" id="UP000829196"/>
    </source>
</evidence>